<organism evidence="1 2">
    <name type="scientific">Bacteroides stercoris</name>
    <dbReference type="NCBI Taxonomy" id="46506"/>
    <lineage>
        <taxon>Bacteria</taxon>
        <taxon>Pseudomonadati</taxon>
        <taxon>Bacteroidota</taxon>
        <taxon>Bacteroidia</taxon>
        <taxon>Bacteroidales</taxon>
        <taxon>Bacteroidaceae</taxon>
        <taxon>Bacteroides</taxon>
    </lineage>
</organism>
<gene>
    <name evidence="1" type="ORF">AA415_02914</name>
</gene>
<dbReference type="PATRIC" id="fig|46506.5.peg.3141"/>
<dbReference type="RefSeq" id="WP_060386493.1">
    <property type="nucleotide sequence ID" value="NZ_LRGC01000021.1"/>
</dbReference>
<sequence>MGIKSNKQQGRIYVSPLSIQGEIIVLSGSPVQTYDKQLREYSPDRTLTPLVIVPKVSAFDEKTVFGEMELTGVEWFEGAPRDKSANRIVEGEYYSISDGSGGVPKYALTIRKNTPPEKPVEYFGIAIFTDPRTNREVRCERSVKSYAHLYDNKAYSLRLKGDSVMVTDPLRLADRSGYWDREIEPQLYTGTEPVDDEHAAYFWDILENGAYRPVTPDDPGIVCHDVNGVYTRKLMYQAKYVTDASFRVRACEYAGSRPQAPTDGRLEKVIEVKTEMAASLNCEIIQTKGFTLSDDMKQPSAYEIRIFDNRREYGTEYDDLFRIIWKGQSAKPGEPEKVLATGGRTLEFIPADKGFPAKYIFHVRAEVGLLIGESLMGDEEGAVISSQIDGQTVFIATGPVYE</sequence>
<dbReference type="STRING" id="46506.AA415_02914"/>
<name>A0A108T2Y1_BACSE</name>
<reference evidence="1 2" key="1">
    <citation type="journal article" date="2016" name="BMC Genomics">
        <title>Type VI secretion systems of human gut Bacteroidales segregate into three genetic architectures, two of which are contained on mobile genetic elements.</title>
        <authorList>
            <person name="Coyne M.J."/>
            <person name="Roelofs K.G."/>
            <person name="Comstock L.E."/>
        </authorList>
    </citation>
    <scope>NUCLEOTIDE SEQUENCE [LARGE SCALE GENOMIC DNA]</scope>
    <source>
        <strain evidence="1 2">CL09T03C01</strain>
    </source>
</reference>
<proteinExistence type="predicted"/>
<protein>
    <submittedName>
        <fullName evidence="1">Uncharacterized protein</fullName>
    </submittedName>
</protein>
<keyword evidence="2" id="KW-1185">Reference proteome</keyword>
<evidence type="ECO:0000313" key="2">
    <source>
        <dbReference type="Proteomes" id="UP000056419"/>
    </source>
</evidence>
<accession>A0A108T2Y1</accession>
<comment type="caution">
    <text evidence="1">The sequence shown here is derived from an EMBL/GenBank/DDBJ whole genome shotgun (WGS) entry which is preliminary data.</text>
</comment>
<dbReference type="EMBL" id="LRGC01000021">
    <property type="protein sequence ID" value="KWR52327.1"/>
    <property type="molecule type" value="Genomic_DNA"/>
</dbReference>
<dbReference type="AlphaFoldDB" id="A0A108T2Y1"/>
<dbReference type="Proteomes" id="UP000056419">
    <property type="component" value="Unassembled WGS sequence"/>
</dbReference>
<evidence type="ECO:0000313" key="1">
    <source>
        <dbReference type="EMBL" id="KWR52327.1"/>
    </source>
</evidence>